<gene>
    <name evidence="3" type="ORF">GMO_21830</name>
</gene>
<keyword evidence="2" id="KW-1133">Transmembrane helix</keyword>
<dbReference type="PATRIC" id="fig|1088869.3.peg.2176"/>
<keyword evidence="1" id="KW-0175">Coiled coil</keyword>
<dbReference type="EMBL" id="AGQV01000010">
    <property type="protein sequence ID" value="EHH67190.1"/>
    <property type="molecule type" value="Genomic_DNA"/>
</dbReference>
<name>G6XLD5_9PROT</name>
<reference evidence="3 4" key="1">
    <citation type="submission" date="2011-10" db="EMBL/GenBank/DDBJ databases">
        <title>Genome sequence of Gluconobacter morbifer G707, isolated from Drosophila gut.</title>
        <authorList>
            <person name="Lee W.-J."/>
            <person name="Kim E.-K."/>
        </authorList>
    </citation>
    <scope>NUCLEOTIDE SEQUENCE [LARGE SCALE GENOMIC DNA]</scope>
    <source>
        <strain evidence="3 4">G707</strain>
    </source>
</reference>
<dbReference type="RefSeq" id="WP_008852330.1">
    <property type="nucleotide sequence ID" value="NZ_AGQV01000010.1"/>
</dbReference>
<dbReference type="AlphaFoldDB" id="G6XLD5"/>
<proteinExistence type="predicted"/>
<evidence type="ECO:0000313" key="3">
    <source>
        <dbReference type="EMBL" id="EHH67190.1"/>
    </source>
</evidence>
<keyword evidence="4" id="KW-1185">Reference proteome</keyword>
<sequence length="159" mass="18105">MVQSFDPKDIKVLSDILALVLDEQPGQAQAALETVRSRARRSGVTGGALKNLFASLASDPERRGNAEREKALRDQITRLEREERRLRVELRTAHQTLDRTQMDKYVLQSELVTQRAYRPYRRMALIFAVGAGLLSGIAATQFYHTLTRHTPVDRAIYLR</sequence>
<feature type="coiled-coil region" evidence="1">
    <location>
        <begin position="65"/>
        <end position="96"/>
    </location>
</feature>
<comment type="caution">
    <text evidence="3">The sequence shown here is derived from an EMBL/GenBank/DDBJ whole genome shotgun (WGS) entry which is preliminary data.</text>
</comment>
<feature type="transmembrane region" description="Helical" evidence="2">
    <location>
        <begin position="124"/>
        <end position="143"/>
    </location>
</feature>
<accession>G6XLD5</accession>
<dbReference type="OrthoDB" id="7273360at2"/>
<evidence type="ECO:0000313" key="4">
    <source>
        <dbReference type="Proteomes" id="UP000004949"/>
    </source>
</evidence>
<dbReference type="STRING" id="1088869.GMO_21830"/>
<organism evidence="3 4">
    <name type="scientific">Gluconobacter morbifer G707</name>
    <dbReference type="NCBI Taxonomy" id="1088869"/>
    <lineage>
        <taxon>Bacteria</taxon>
        <taxon>Pseudomonadati</taxon>
        <taxon>Pseudomonadota</taxon>
        <taxon>Alphaproteobacteria</taxon>
        <taxon>Acetobacterales</taxon>
        <taxon>Acetobacteraceae</taxon>
        <taxon>Gluconobacter</taxon>
    </lineage>
</organism>
<evidence type="ECO:0000256" key="1">
    <source>
        <dbReference type="SAM" id="Coils"/>
    </source>
</evidence>
<evidence type="ECO:0000256" key="2">
    <source>
        <dbReference type="SAM" id="Phobius"/>
    </source>
</evidence>
<keyword evidence="2" id="KW-0812">Transmembrane</keyword>
<protein>
    <submittedName>
        <fullName evidence="3">Uncharacterized protein</fullName>
    </submittedName>
</protein>
<dbReference type="Proteomes" id="UP000004949">
    <property type="component" value="Unassembled WGS sequence"/>
</dbReference>
<keyword evidence="2" id="KW-0472">Membrane</keyword>